<comment type="caution">
    <text evidence="3">The sequence shown here is derived from an EMBL/GenBank/DDBJ whole genome shotgun (WGS) entry which is preliminary data.</text>
</comment>
<evidence type="ECO:0008006" key="5">
    <source>
        <dbReference type="Google" id="ProtNLM"/>
    </source>
</evidence>
<evidence type="ECO:0000313" key="3">
    <source>
        <dbReference type="EMBL" id="MDH5829601.1"/>
    </source>
</evidence>
<keyword evidence="2" id="KW-0472">Membrane</keyword>
<feature type="transmembrane region" description="Helical" evidence="2">
    <location>
        <begin position="44"/>
        <end position="63"/>
    </location>
</feature>
<feature type="region of interest" description="Disordered" evidence="1">
    <location>
        <begin position="461"/>
        <end position="556"/>
    </location>
</feature>
<feature type="transmembrane region" description="Helical" evidence="2">
    <location>
        <begin position="129"/>
        <end position="147"/>
    </location>
</feature>
<keyword evidence="2" id="KW-1133">Transmembrane helix</keyword>
<feature type="region of interest" description="Disordered" evidence="1">
    <location>
        <begin position="632"/>
        <end position="653"/>
    </location>
</feature>
<dbReference type="RefSeq" id="WP_280599818.1">
    <property type="nucleotide sequence ID" value="NZ_JARXRN010000016.1"/>
</dbReference>
<evidence type="ECO:0000313" key="4">
    <source>
        <dbReference type="Proteomes" id="UP001156831"/>
    </source>
</evidence>
<sequence length="761" mass="82448">MSTVAALRRTVLRARVRVALDTLALALPLGLAACALAWRVRGLADAAVVAAIAVLAAAAAIAWRGRRFDRAWLVSRLDATRRDLDDSAGLLFAEAARLRPLQRLQRARVVERLGARAMPDLRPPWSSRAIGACWLLGGAVAAAALLWPTARPQAPGSAPGAVPAIPGEPRRIEAMLEVTPPAYTGLEATRAPSLDARAPVGSTLRWMLRYAPQPDAVELVFHDGRRLALERDGESWRASERLQGPMLYRVVPHGVTGADRSPLHRLDAIPDQPPRVRVLAPGRSLTLIDDAAAPATLRFEVRDDHGVAAQARLRITRTEGTGENIRFHDHERVLAGRGERRMRVFEARLRPTDFGLQRGEDLVARLEVFDNRAPQPQLARSASVILRWPPEPVLGADGLDGLARQVLPAYFRSQRQIIIDAEALLQERPRLAADEFERRSDAIGVDQRLLRLRYGQFLGEESEGGRTLPTSDLPTSDLPTSDLPTSDQADAEAAGGADDHLHDEAHADGHDHGSADDRAGAGGTPSAPAQDHDHDHAAGPGAPPSDGFGDAGDVLETFGHTHDIPEAATLLDPQTRETLRAALREMWQSELHLRQAVPAEALPYAYRALDLIKQVQQADRIYLQRVGSQLPPIDPSRRMSGKREGIASGALPPLQATAGDAPLAAAWQALDHADADATTTALDALQAWVDEHRDRLDDPLAWLARIEETRQDPGCESCRARLRALLWSGMPRPAGGIGRRAGDGAVERRYLDALGRGEGAP</sequence>
<evidence type="ECO:0000256" key="2">
    <source>
        <dbReference type="SAM" id="Phobius"/>
    </source>
</evidence>
<feature type="compositionally biased region" description="Basic and acidic residues" evidence="1">
    <location>
        <begin position="635"/>
        <end position="645"/>
    </location>
</feature>
<name>A0ABT6JFZ1_9GAMM</name>
<protein>
    <recommendedName>
        <fullName evidence="5">DUF4175 domain-containing protein</fullName>
    </recommendedName>
</protein>
<feature type="transmembrane region" description="Helical" evidence="2">
    <location>
        <begin position="18"/>
        <end position="38"/>
    </location>
</feature>
<reference evidence="3 4" key="1">
    <citation type="submission" date="2023-04" db="EMBL/GenBank/DDBJ databases">
        <title>Luteimonas sp. M1R5S18.</title>
        <authorList>
            <person name="Sun J.-Q."/>
        </authorList>
    </citation>
    <scope>NUCLEOTIDE SEQUENCE [LARGE SCALE GENOMIC DNA]</scope>
    <source>
        <strain evidence="3 4">M1R5S18</strain>
    </source>
</reference>
<feature type="compositionally biased region" description="Polar residues" evidence="1">
    <location>
        <begin position="468"/>
        <end position="488"/>
    </location>
</feature>
<dbReference type="EMBL" id="JARXRN010000016">
    <property type="protein sequence ID" value="MDH5829601.1"/>
    <property type="molecule type" value="Genomic_DNA"/>
</dbReference>
<feature type="compositionally biased region" description="Basic and acidic residues" evidence="1">
    <location>
        <begin position="497"/>
        <end position="519"/>
    </location>
</feature>
<keyword evidence="4" id="KW-1185">Reference proteome</keyword>
<feature type="compositionally biased region" description="Low complexity" evidence="1">
    <location>
        <begin position="538"/>
        <end position="552"/>
    </location>
</feature>
<gene>
    <name evidence="3" type="ORF">QFW80_03580</name>
</gene>
<organism evidence="3 4">
    <name type="scientific">Luteimonas rhizosphaericola</name>
    <dbReference type="NCBI Taxonomy" id="3042024"/>
    <lineage>
        <taxon>Bacteria</taxon>
        <taxon>Pseudomonadati</taxon>
        <taxon>Pseudomonadota</taxon>
        <taxon>Gammaproteobacteria</taxon>
        <taxon>Lysobacterales</taxon>
        <taxon>Lysobacteraceae</taxon>
        <taxon>Luteimonas</taxon>
    </lineage>
</organism>
<keyword evidence="2" id="KW-0812">Transmembrane</keyword>
<dbReference type="Proteomes" id="UP001156831">
    <property type="component" value="Unassembled WGS sequence"/>
</dbReference>
<proteinExistence type="predicted"/>
<evidence type="ECO:0000256" key="1">
    <source>
        <dbReference type="SAM" id="MobiDB-lite"/>
    </source>
</evidence>
<accession>A0ABT6JFZ1</accession>